<organism evidence="5 6">
    <name type="scientific">Ostreococcus lucimarinus (strain CCE9901)</name>
    <dbReference type="NCBI Taxonomy" id="436017"/>
    <lineage>
        <taxon>Eukaryota</taxon>
        <taxon>Viridiplantae</taxon>
        <taxon>Chlorophyta</taxon>
        <taxon>Mamiellophyceae</taxon>
        <taxon>Mamiellales</taxon>
        <taxon>Bathycoccaceae</taxon>
        <taxon>Ostreococcus</taxon>
    </lineage>
</organism>
<dbReference type="InterPro" id="IPR052700">
    <property type="entry name" value="Carb_kinase_PfkB-like"/>
</dbReference>
<dbReference type="Gene3D" id="3.40.1190.20">
    <property type="match status" value="1"/>
</dbReference>
<keyword evidence="6" id="KW-1185">Reference proteome</keyword>
<feature type="domain" description="Carbohydrate kinase PfkB" evidence="4">
    <location>
        <begin position="22"/>
        <end position="246"/>
    </location>
</feature>
<dbReference type="KEGG" id="olu:OSTLU_18364"/>
<dbReference type="PANTHER" id="PTHR43320:SF1">
    <property type="entry name" value="OS01G0105900 PROTEIN"/>
    <property type="match status" value="1"/>
</dbReference>
<dbReference type="AlphaFoldDB" id="A4S8G4"/>
<keyword evidence="2" id="KW-0808">Transferase</keyword>
<name>A4S8G4_OSTLU</name>
<dbReference type="HOGENOM" id="CLU_027634_5_3_1"/>
<gene>
    <name evidence="5" type="ORF">OSTLU_18364</name>
</gene>
<keyword evidence="3" id="KW-0418">Kinase</keyword>
<accession>A4S8G4</accession>
<dbReference type="RefSeq" id="XP_001421616.1">
    <property type="nucleotide sequence ID" value="XM_001421579.1"/>
</dbReference>
<dbReference type="Gramene" id="ABO99909">
    <property type="protein sequence ID" value="ABO99909"/>
    <property type="gene ID" value="OSTLU_18364"/>
</dbReference>
<evidence type="ECO:0000256" key="2">
    <source>
        <dbReference type="ARBA" id="ARBA00022679"/>
    </source>
</evidence>
<dbReference type="CDD" id="cd01168">
    <property type="entry name" value="adenosine_kinase"/>
    <property type="match status" value="1"/>
</dbReference>
<protein>
    <recommendedName>
        <fullName evidence="4">Carbohydrate kinase PfkB domain-containing protein</fullName>
    </recommendedName>
</protein>
<reference evidence="5 6" key="1">
    <citation type="journal article" date="2007" name="Proc. Natl. Acad. Sci. U.S.A.">
        <title>The tiny eukaryote Ostreococcus provides genomic insights into the paradox of plankton speciation.</title>
        <authorList>
            <person name="Palenik B."/>
            <person name="Grimwood J."/>
            <person name="Aerts A."/>
            <person name="Rouze P."/>
            <person name="Salamov A."/>
            <person name="Putnam N."/>
            <person name="Dupont C."/>
            <person name="Jorgensen R."/>
            <person name="Derelle E."/>
            <person name="Rombauts S."/>
            <person name="Zhou K."/>
            <person name="Otillar R."/>
            <person name="Merchant S.S."/>
            <person name="Podell S."/>
            <person name="Gaasterland T."/>
            <person name="Napoli C."/>
            <person name="Gendler K."/>
            <person name="Manuell A."/>
            <person name="Tai V."/>
            <person name="Vallon O."/>
            <person name="Piganeau G."/>
            <person name="Jancek S."/>
            <person name="Heijde M."/>
            <person name="Jabbari K."/>
            <person name="Bowler C."/>
            <person name="Lohr M."/>
            <person name="Robbens S."/>
            <person name="Werner G."/>
            <person name="Dubchak I."/>
            <person name="Pazour G.J."/>
            <person name="Ren Q."/>
            <person name="Paulsen I."/>
            <person name="Delwiche C."/>
            <person name="Schmutz J."/>
            <person name="Rokhsar D."/>
            <person name="Van de Peer Y."/>
            <person name="Moreau H."/>
            <person name="Grigoriev I.V."/>
        </authorList>
    </citation>
    <scope>NUCLEOTIDE SEQUENCE [LARGE SCALE GENOMIC DNA]</scope>
    <source>
        <strain evidence="5 6">CCE9901</strain>
    </source>
</reference>
<evidence type="ECO:0000256" key="3">
    <source>
        <dbReference type="ARBA" id="ARBA00022777"/>
    </source>
</evidence>
<evidence type="ECO:0000313" key="5">
    <source>
        <dbReference type="EMBL" id="ABO99909.1"/>
    </source>
</evidence>
<dbReference type="GeneID" id="5005725"/>
<evidence type="ECO:0000256" key="1">
    <source>
        <dbReference type="ARBA" id="ARBA00010688"/>
    </source>
</evidence>
<dbReference type="Proteomes" id="UP000001568">
    <property type="component" value="Chromosome 15"/>
</dbReference>
<sequence length="273" mass="29337">MAYEGDDASDAEGENGIIGSARCVCLVDDRGQRTMRTYLGASAKTRADDLPSEALRSADVLHAEGYALYKPDVLARACALAKENGALVSLDLASFEVVRHCRDALRETLESGVVDVIFCNEDEARELVRGIDDDGCARAQESHPQLNGRDVERPSEETELAALAYLLRYVKLAVCSRGKRGCVAMNAEGERSESRAEGVEAIDTTGAGDTFTSGFLHAYLAGGSLRQCGDAGCAAGAEVVQVRGAEMDDDRWRRVREKIAIILGKERSPSATM</sequence>
<evidence type="ECO:0000259" key="4">
    <source>
        <dbReference type="Pfam" id="PF00294"/>
    </source>
</evidence>
<dbReference type="InterPro" id="IPR011611">
    <property type="entry name" value="PfkB_dom"/>
</dbReference>
<dbReference type="OMA" id="ECCNIGS"/>
<dbReference type="SUPFAM" id="SSF53613">
    <property type="entry name" value="Ribokinase-like"/>
    <property type="match status" value="1"/>
</dbReference>
<dbReference type="InterPro" id="IPR002173">
    <property type="entry name" value="Carboh/pur_kinase_PfkB_CS"/>
</dbReference>
<dbReference type="PROSITE" id="PS00584">
    <property type="entry name" value="PFKB_KINASES_2"/>
    <property type="match status" value="1"/>
</dbReference>
<dbReference type="Pfam" id="PF00294">
    <property type="entry name" value="PfkB"/>
    <property type="match status" value="1"/>
</dbReference>
<evidence type="ECO:0000313" key="6">
    <source>
        <dbReference type="Proteomes" id="UP000001568"/>
    </source>
</evidence>
<dbReference type="GO" id="GO:0016301">
    <property type="term" value="F:kinase activity"/>
    <property type="evidence" value="ECO:0007669"/>
    <property type="project" value="UniProtKB-KW"/>
</dbReference>
<dbReference type="STRING" id="436017.A4S8G4"/>
<dbReference type="OrthoDB" id="414463at2759"/>
<dbReference type="EMBL" id="CP000595">
    <property type="protein sequence ID" value="ABO99909.1"/>
    <property type="molecule type" value="Genomic_DNA"/>
</dbReference>
<dbReference type="PANTHER" id="PTHR43320">
    <property type="entry name" value="SUGAR KINASE"/>
    <property type="match status" value="1"/>
</dbReference>
<dbReference type="eggNOG" id="KOG2854">
    <property type="taxonomic scope" value="Eukaryota"/>
</dbReference>
<comment type="similarity">
    <text evidence="1">Belongs to the carbohydrate kinase PfkB family.</text>
</comment>
<proteinExistence type="inferred from homology"/>
<dbReference type="InterPro" id="IPR029056">
    <property type="entry name" value="Ribokinase-like"/>
</dbReference>